<reference evidence="10 11" key="1">
    <citation type="journal article" date="2007" name="Int. J. Syst. Evol. Microbiol.">
        <title>Description of Pelomonas aquatica sp. nov. and Pelomonas puraquae sp. nov., isolated from industrial and haemodialysis water.</title>
        <authorList>
            <person name="Gomila M."/>
            <person name="Bowien B."/>
            <person name="Falsen E."/>
            <person name="Moore E.R."/>
            <person name="Lalucat J."/>
        </authorList>
    </citation>
    <scope>NUCLEOTIDE SEQUENCE [LARGE SCALE GENOMIC DNA]</scope>
    <source>
        <strain evidence="10 11">CCUG 52769</strain>
    </source>
</reference>
<comment type="subunit">
    <text evidence="8">Monomer.</text>
</comment>
<comment type="caution">
    <text evidence="10">The sequence shown here is derived from an EMBL/GenBank/DDBJ whole genome shotgun (WGS) entry which is preliminary data.</text>
</comment>
<comment type="caution">
    <text evidence="8">Lacks conserved residue(s) required for the propagation of feature annotation.</text>
</comment>
<dbReference type="InterPro" id="IPR013482">
    <property type="entry name" value="Molybde_CF_guanTrfase"/>
</dbReference>
<keyword evidence="1 8" id="KW-0963">Cytoplasm</keyword>
<dbReference type="Proteomes" id="UP000197446">
    <property type="component" value="Unassembled WGS sequence"/>
</dbReference>
<dbReference type="AlphaFoldDB" id="A0A254N7A0"/>
<dbReference type="CDD" id="cd02503">
    <property type="entry name" value="MobA"/>
    <property type="match status" value="1"/>
</dbReference>
<feature type="binding site" evidence="8">
    <location>
        <begin position="9"/>
        <end position="11"/>
    </location>
    <ligand>
        <name>GTP</name>
        <dbReference type="ChEBI" id="CHEBI:37565"/>
    </ligand>
</feature>
<dbReference type="OrthoDB" id="9788394at2"/>
<evidence type="ECO:0000313" key="10">
    <source>
        <dbReference type="EMBL" id="OWR03891.1"/>
    </source>
</evidence>
<comment type="domain">
    <text evidence="8">The N-terminal domain determines nucleotide recognition and specific binding, while the C-terminal domain determines the specific binding to the target protein.</text>
</comment>
<gene>
    <name evidence="8 10" type="primary">mobA</name>
    <name evidence="10" type="ORF">CDO81_11870</name>
</gene>
<keyword evidence="4 8" id="KW-0547">Nucleotide-binding</keyword>
<protein>
    <recommendedName>
        <fullName evidence="8">Molybdenum cofactor guanylyltransferase</fullName>
        <shortName evidence="8">MoCo guanylyltransferase</shortName>
        <ecNumber evidence="8">2.7.7.77</ecNumber>
    </recommendedName>
    <alternativeName>
        <fullName evidence="8">GTP:molybdopterin guanylyltransferase</fullName>
    </alternativeName>
    <alternativeName>
        <fullName evidence="8">Mo-MPT guanylyltransferase</fullName>
    </alternativeName>
    <alternativeName>
        <fullName evidence="8">Molybdopterin guanylyltransferase</fullName>
    </alternativeName>
    <alternativeName>
        <fullName evidence="8">Molybdopterin-guanine dinucleotide synthase</fullName>
        <shortName evidence="8">MGD synthase</shortName>
    </alternativeName>
</protein>
<name>A0A254N7A0_9BURK</name>
<sequence>MSLIIGLVLAGGAGRRMGGVDKGLQPWRGEPLACHVLRALQPQVSQLLVSANRHGETYASFGHPVLADPSGLAFAGPLAGMLAGLQAIPDDAWLLTAPCDSPQPPADLAARLLAATQPPGCDEPLPLAFAQAQREHPTHALLHARLREPLANYLASGGRAVLRWMREQPHGVARFSNEAAFANFNHLADLTS</sequence>
<comment type="similarity">
    <text evidence="8">Belongs to the MobA family.</text>
</comment>
<dbReference type="InterPro" id="IPR029044">
    <property type="entry name" value="Nucleotide-diphossugar_trans"/>
</dbReference>
<dbReference type="HAMAP" id="MF_00316">
    <property type="entry name" value="MobA"/>
    <property type="match status" value="1"/>
</dbReference>
<keyword evidence="11" id="KW-1185">Reference proteome</keyword>
<comment type="function">
    <text evidence="8">Transfers a GMP moiety from GTP to Mo-molybdopterin (Mo-MPT) cofactor (Moco or molybdenum cofactor) to form Mo-molybdopterin guanine dinucleotide (Mo-MGD) cofactor.</text>
</comment>
<keyword evidence="5 8" id="KW-0460">Magnesium</keyword>
<keyword evidence="3 8" id="KW-0479">Metal-binding</keyword>
<dbReference type="PANTHER" id="PTHR19136:SF81">
    <property type="entry name" value="MOLYBDENUM COFACTOR GUANYLYLTRANSFERASE"/>
    <property type="match status" value="1"/>
</dbReference>
<keyword evidence="7 8" id="KW-0501">Molybdenum cofactor biosynthesis</keyword>
<dbReference type="GO" id="GO:0046872">
    <property type="term" value="F:metal ion binding"/>
    <property type="evidence" value="ECO:0007669"/>
    <property type="project" value="UniProtKB-KW"/>
</dbReference>
<dbReference type="NCBIfam" id="TIGR02665">
    <property type="entry name" value="molyb_mobA"/>
    <property type="match status" value="1"/>
</dbReference>
<dbReference type="GO" id="GO:0005737">
    <property type="term" value="C:cytoplasm"/>
    <property type="evidence" value="ECO:0007669"/>
    <property type="project" value="UniProtKB-SubCell"/>
</dbReference>
<feature type="binding site" evidence="8">
    <location>
        <position position="100"/>
    </location>
    <ligand>
        <name>Mg(2+)</name>
        <dbReference type="ChEBI" id="CHEBI:18420"/>
    </ligand>
</feature>
<evidence type="ECO:0000256" key="6">
    <source>
        <dbReference type="ARBA" id="ARBA00023134"/>
    </source>
</evidence>
<comment type="catalytic activity">
    <reaction evidence="8">
        <text>Mo-molybdopterin + GTP + H(+) = Mo-molybdopterin guanine dinucleotide + diphosphate</text>
        <dbReference type="Rhea" id="RHEA:34243"/>
        <dbReference type="ChEBI" id="CHEBI:15378"/>
        <dbReference type="ChEBI" id="CHEBI:33019"/>
        <dbReference type="ChEBI" id="CHEBI:37565"/>
        <dbReference type="ChEBI" id="CHEBI:71302"/>
        <dbReference type="ChEBI" id="CHEBI:71310"/>
        <dbReference type="EC" id="2.7.7.77"/>
    </reaction>
</comment>
<evidence type="ECO:0000313" key="11">
    <source>
        <dbReference type="Proteomes" id="UP000197446"/>
    </source>
</evidence>
<evidence type="ECO:0000256" key="4">
    <source>
        <dbReference type="ARBA" id="ARBA00022741"/>
    </source>
</evidence>
<feature type="domain" description="MobA-like NTP transferase" evidence="9">
    <location>
        <begin position="6"/>
        <end position="165"/>
    </location>
</feature>
<keyword evidence="10" id="KW-0548">Nucleotidyltransferase</keyword>
<dbReference type="EC" id="2.7.7.77" evidence="8"/>
<evidence type="ECO:0000259" key="9">
    <source>
        <dbReference type="Pfam" id="PF12804"/>
    </source>
</evidence>
<proteinExistence type="inferred from homology"/>
<evidence type="ECO:0000256" key="7">
    <source>
        <dbReference type="ARBA" id="ARBA00023150"/>
    </source>
</evidence>
<dbReference type="InterPro" id="IPR025877">
    <property type="entry name" value="MobA-like_NTP_Trfase"/>
</dbReference>
<evidence type="ECO:0000256" key="2">
    <source>
        <dbReference type="ARBA" id="ARBA00022679"/>
    </source>
</evidence>
<feature type="binding site" evidence="8">
    <location>
        <position position="100"/>
    </location>
    <ligand>
        <name>GTP</name>
        <dbReference type="ChEBI" id="CHEBI:37565"/>
    </ligand>
</feature>
<dbReference type="EMBL" id="NISI01000004">
    <property type="protein sequence ID" value="OWR03891.1"/>
    <property type="molecule type" value="Genomic_DNA"/>
</dbReference>
<evidence type="ECO:0000256" key="8">
    <source>
        <dbReference type="HAMAP-Rule" id="MF_00316"/>
    </source>
</evidence>
<feature type="binding site" evidence="8">
    <location>
        <position position="68"/>
    </location>
    <ligand>
        <name>GTP</name>
        <dbReference type="ChEBI" id="CHEBI:37565"/>
    </ligand>
</feature>
<organism evidence="10 11">
    <name type="scientific">Roseateles puraquae</name>
    <dbReference type="NCBI Taxonomy" id="431059"/>
    <lineage>
        <taxon>Bacteria</taxon>
        <taxon>Pseudomonadati</taxon>
        <taxon>Pseudomonadota</taxon>
        <taxon>Betaproteobacteria</taxon>
        <taxon>Burkholderiales</taxon>
        <taxon>Sphaerotilaceae</taxon>
        <taxon>Roseateles</taxon>
    </lineage>
</organism>
<keyword evidence="6 8" id="KW-0342">GTP-binding</keyword>
<dbReference type="SUPFAM" id="SSF53448">
    <property type="entry name" value="Nucleotide-diphospho-sugar transferases"/>
    <property type="match status" value="1"/>
</dbReference>
<dbReference type="GO" id="GO:1902758">
    <property type="term" value="P:bis(molybdopterin guanine dinucleotide)molybdenum biosynthetic process"/>
    <property type="evidence" value="ECO:0007669"/>
    <property type="project" value="TreeGrafter"/>
</dbReference>
<evidence type="ECO:0000256" key="5">
    <source>
        <dbReference type="ARBA" id="ARBA00022842"/>
    </source>
</evidence>
<evidence type="ECO:0000256" key="1">
    <source>
        <dbReference type="ARBA" id="ARBA00022490"/>
    </source>
</evidence>
<accession>A0A254N7A0</accession>
<keyword evidence="2 8" id="KW-0808">Transferase</keyword>
<dbReference type="GO" id="GO:0005525">
    <property type="term" value="F:GTP binding"/>
    <property type="evidence" value="ECO:0007669"/>
    <property type="project" value="UniProtKB-UniRule"/>
</dbReference>
<dbReference type="PANTHER" id="PTHR19136">
    <property type="entry name" value="MOLYBDENUM COFACTOR GUANYLYLTRANSFERASE"/>
    <property type="match status" value="1"/>
</dbReference>
<dbReference type="GO" id="GO:0061603">
    <property type="term" value="F:molybdenum cofactor guanylyltransferase activity"/>
    <property type="evidence" value="ECO:0007669"/>
    <property type="project" value="UniProtKB-EC"/>
</dbReference>
<feature type="binding site" evidence="8">
    <location>
        <position position="22"/>
    </location>
    <ligand>
        <name>GTP</name>
        <dbReference type="ChEBI" id="CHEBI:37565"/>
    </ligand>
</feature>
<dbReference type="RefSeq" id="WP_088483431.1">
    <property type="nucleotide sequence ID" value="NZ_NISI01000004.1"/>
</dbReference>
<evidence type="ECO:0000256" key="3">
    <source>
        <dbReference type="ARBA" id="ARBA00022723"/>
    </source>
</evidence>
<comment type="cofactor">
    <cofactor evidence="8">
        <name>Mg(2+)</name>
        <dbReference type="ChEBI" id="CHEBI:18420"/>
    </cofactor>
</comment>
<dbReference type="Gene3D" id="3.90.550.10">
    <property type="entry name" value="Spore Coat Polysaccharide Biosynthesis Protein SpsA, Chain A"/>
    <property type="match status" value="1"/>
</dbReference>
<comment type="subcellular location">
    <subcellularLocation>
        <location evidence="8">Cytoplasm</location>
    </subcellularLocation>
</comment>
<dbReference type="Pfam" id="PF12804">
    <property type="entry name" value="NTP_transf_3"/>
    <property type="match status" value="1"/>
</dbReference>